<dbReference type="Pfam" id="PF07045">
    <property type="entry name" value="DUF1330"/>
    <property type="match status" value="1"/>
</dbReference>
<dbReference type="eggNOG" id="COG5470">
    <property type="taxonomic scope" value="Bacteria"/>
</dbReference>
<sequence length="112" mass="11965">MVSGASNQHHRRELNNVAKGYVLLTETITDPAGMGEYAKAAGPAMAGATILAVDRKPTVIEGTWECTQTVLLEFESVQAANDWYYSDAYQAAAKLRQNAADCNAVILNGFGA</sequence>
<evidence type="ECO:0000259" key="1">
    <source>
        <dbReference type="Pfam" id="PF07045"/>
    </source>
</evidence>
<organism evidence="2 3">
    <name type="scientific">Mycolicibacterium cosmeticum</name>
    <dbReference type="NCBI Taxonomy" id="258533"/>
    <lineage>
        <taxon>Bacteria</taxon>
        <taxon>Bacillati</taxon>
        <taxon>Actinomycetota</taxon>
        <taxon>Actinomycetes</taxon>
        <taxon>Mycobacteriales</taxon>
        <taxon>Mycobacteriaceae</taxon>
        <taxon>Mycolicibacterium</taxon>
    </lineage>
</organism>
<dbReference type="RefSeq" id="WP_407661169.1">
    <property type="nucleotide sequence ID" value="NZ_CCBB010000001.1"/>
</dbReference>
<proteinExistence type="predicted"/>
<dbReference type="SUPFAM" id="SSF54909">
    <property type="entry name" value="Dimeric alpha+beta barrel"/>
    <property type="match status" value="1"/>
</dbReference>
<feature type="domain" description="DUF1330" evidence="1">
    <location>
        <begin position="19"/>
        <end position="110"/>
    </location>
</feature>
<dbReference type="Gene3D" id="3.30.70.100">
    <property type="match status" value="1"/>
</dbReference>
<dbReference type="InterPro" id="IPR010753">
    <property type="entry name" value="DUF1330"/>
</dbReference>
<comment type="caution">
    <text evidence="2">The sequence shown here is derived from an EMBL/GenBank/DDBJ whole genome shotgun (WGS) entry which is preliminary data.</text>
</comment>
<dbReference type="InterPro" id="IPR011008">
    <property type="entry name" value="Dimeric_a/b-barrel"/>
</dbReference>
<accession>W9BHM1</accession>
<name>W9BHM1_MYCCO</name>
<gene>
    <name evidence="2" type="ORF">BN977_00912</name>
</gene>
<dbReference type="AlphaFoldDB" id="W9BHM1"/>
<dbReference type="STRING" id="258533.BN977_00912"/>
<keyword evidence="3" id="KW-1185">Reference proteome</keyword>
<dbReference type="PANTHER" id="PTHR41521:SF4">
    <property type="entry name" value="BLR0684 PROTEIN"/>
    <property type="match status" value="1"/>
</dbReference>
<protein>
    <recommendedName>
        <fullName evidence="1">DUF1330 domain-containing protein</fullName>
    </recommendedName>
</protein>
<reference evidence="2" key="1">
    <citation type="submission" date="2014-03" db="EMBL/GenBank/DDBJ databases">
        <title>Draft Genome Sequence of Mycobacterium cosmeticum DSM 44829.</title>
        <authorList>
            <person name="Croce O."/>
            <person name="Robert C."/>
            <person name="Raoult D."/>
            <person name="Drancourt M."/>
        </authorList>
    </citation>
    <scope>NUCLEOTIDE SEQUENCE [LARGE SCALE GENOMIC DNA]</scope>
    <source>
        <strain evidence="2">DSM 44829</strain>
    </source>
</reference>
<evidence type="ECO:0000313" key="3">
    <source>
        <dbReference type="Proteomes" id="UP000028870"/>
    </source>
</evidence>
<reference evidence="2" key="2">
    <citation type="submission" date="2014-03" db="EMBL/GenBank/DDBJ databases">
        <authorList>
            <person name="Urmite Genomes"/>
        </authorList>
    </citation>
    <scope>NUCLEOTIDE SEQUENCE</scope>
    <source>
        <strain evidence="2">DSM 44829</strain>
    </source>
</reference>
<evidence type="ECO:0000313" key="2">
    <source>
        <dbReference type="EMBL" id="CDO06130.1"/>
    </source>
</evidence>
<dbReference type="PANTHER" id="PTHR41521">
    <property type="match status" value="1"/>
</dbReference>
<dbReference type="EMBL" id="CCBB010000001">
    <property type="protein sequence ID" value="CDO06130.1"/>
    <property type="molecule type" value="Genomic_DNA"/>
</dbReference>
<dbReference type="Proteomes" id="UP000028870">
    <property type="component" value="Unassembled WGS sequence"/>
</dbReference>